<feature type="domain" description="Sushi" evidence="9">
    <location>
        <begin position="157"/>
        <end position="222"/>
    </location>
</feature>
<accession>A0ABM3WCY7</accession>
<evidence type="ECO:0000313" key="10">
    <source>
        <dbReference type="Proteomes" id="UP001652624"/>
    </source>
</evidence>
<feature type="region of interest" description="Disordered" evidence="7">
    <location>
        <begin position="351"/>
        <end position="398"/>
    </location>
</feature>
<dbReference type="GeneID" id="132534581"/>
<feature type="domain" description="Sushi" evidence="9">
    <location>
        <begin position="31"/>
        <end position="93"/>
    </location>
</feature>
<sequence>MPGRSLGPARALAAGLALLLLLLLLLPSFAEACDDPPRSQSMMISGTAKPTYAPGDRVDYTCRPGYKSVPGLFTHVVCQNDNTWTPLQEACTRKKCPTLADPSNGRVDYVNGSAEFGSQAHVSCEEGFRTIGTKILHCELAGNDVAWSDTVPNCIKVECAKPAQIPNGRFTNSHKDTFEYSEVVTYSCDPSNGPDPYSLVGQRQLICSASGNWSAEPPECKVVKCPYPVVYNGRPTRAIGKKFYYESIVQFACLDGFYLSGNSTVSCRADSTWQPPLPTCIKVPDATSTEPPPGPPDADTTPAARPSETSRPGVHTLSSGSSPTKTSETIGVGLISLIVLNVWRQRPLQTFPRTQLPPEKTLPSEGPLTRASVSLDPGKAVTTQSASRRHSPRNKAGS</sequence>
<dbReference type="PROSITE" id="PS50923">
    <property type="entry name" value="SUSHI"/>
    <property type="match status" value="4"/>
</dbReference>
<organism evidence="10 11">
    <name type="scientific">Erinaceus europaeus</name>
    <name type="common">Western European hedgehog</name>
    <dbReference type="NCBI Taxonomy" id="9365"/>
    <lineage>
        <taxon>Eukaryota</taxon>
        <taxon>Metazoa</taxon>
        <taxon>Chordata</taxon>
        <taxon>Craniata</taxon>
        <taxon>Vertebrata</taxon>
        <taxon>Euteleostomi</taxon>
        <taxon>Mammalia</taxon>
        <taxon>Eutheria</taxon>
        <taxon>Laurasiatheria</taxon>
        <taxon>Eulipotyphla</taxon>
        <taxon>Erinaceidae</taxon>
        <taxon>Erinaceinae</taxon>
        <taxon>Erinaceus</taxon>
    </lineage>
</organism>
<dbReference type="SUPFAM" id="SSF57535">
    <property type="entry name" value="Complement control module/SCR domain"/>
    <property type="match status" value="4"/>
</dbReference>
<reference evidence="11" key="1">
    <citation type="submission" date="2025-08" db="UniProtKB">
        <authorList>
            <consortium name="RefSeq"/>
        </authorList>
    </citation>
    <scope>IDENTIFICATION</scope>
</reference>
<feature type="domain" description="Sushi" evidence="9">
    <location>
        <begin position="94"/>
        <end position="156"/>
    </location>
</feature>
<gene>
    <name evidence="11" type="primary">LOC132534581</name>
</gene>
<keyword evidence="4 6" id="KW-1015">Disulfide bond</keyword>
<feature type="compositionally biased region" description="Polar residues" evidence="7">
    <location>
        <begin position="316"/>
        <end position="326"/>
    </location>
</feature>
<evidence type="ECO:0000256" key="4">
    <source>
        <dbReference type="ARBA" id="ARBA00023157"/>
    </source>
</evidence>
<feature type="compositionally biased region" description="Basic residues" evidence="7">
    <location>
        <begin position="387"/>
        <end position="398"/>
    </location>
</feature>
<dbReference type="InterPro" id="IPR000436">
    <property type="entry name" value="Sushi_SCR_CCP_dom"/>
</dbReference>
<name>A0ABM3WCY7_ERIEU</name>
<evidence type="ECO:0000256" key="8">
    <source>
        <dbReference type="SAM" id="SignalP"/>
    </source>
</evidence>
<dbReference type="SMART" id="SM00032">
    <property type="entry name" value="CCP"/>
    <property type="match status" value="4"/>
</dbReference>
<dbReference type="InterPro" id="IPR035976">
    <property type="entry name" value="Sushi/SCR/CCP_sf"/>
</dbReference>
<feature type="chain" id="PRO_5047355198" evidence="8">
    <location>
        <begin position="33"/>
        <end position="398"/>
    </location>
</feature>
<evidence type="ECO:0000256" key="7">
    <source>
        <dbReference type="SAM" id="MobiDB-lite"/>
    </source>
</evidence>
<evidence type="ECO:0000259" key="9">
    <source>
        <dbReference type="PROSITE" id="PS50923"/>
    </source>
</evidence>
<feature type="domain" description="Sushi" evidence="9">
    <location>
        <begin position="223"/>
        <end position="282"/>
    </location>
</feature>
<evidence type="ECO:0000256" key="1">
    <source>
        <dbReference type="ARBA" id="ARBA00022659"/>
    </source>
</evidence>
<feature type="compositionally biased region" description="Low complexity" evidence="7">
    <location>
        <begin position="297"/>
        <end position="306"/>
    </location>
</feature>
<dbReference type="PANTHER" id="PTHR46393:SF7">
    <property type="entry name" value="COMPLEMENT C2"/>
    <property type="match status" value="1"/>
</dbReference>
<proteinExistence type="predicted"/>
<feature type="region of interest" description="Disordered" evidence="7">
    <location>
        <begin position="278"/>
        <end position="326"/>
    </location>
</feature>
<keyword evidence="3" id="KW-0677">Repeat</keyword>
<feature type="disulfide bond" evidence="6">
    <location>
        <begin position="253"/>
        <end position="280"/>
    </location>
</feature>
<dbReference type="CDD" id="cd00033">
    <property type="entry name" value="CCP"/>
    <property type="match status" value="4"/>
</dbReference>
<evidence type="ECO:0000313" key="11">
    <source>
        <dbReference type="RefSeq" id="XP_060034342.1"/>
    </source>
</evidence>
<dbReference type="Gene3D" id="2.10.70.10">
    <property type="entry name" value="Complement Module, domain 1"/>
    <property type="match status" value="4"/>
</dbReference>
<comment type="caution">
    <text evidence="6">Lacks conserved residue(s) required for the propagation of feature annotation.</text>
</comment>
<keyword evidence="10" id="KW-1185">Reference proteome</keyword>
<protein>
    <submittedName>
        <fullName evidence="11">Membrane cofactor protein-like isoform X1</fullName>
    </submittedName>
</protein>
<keyword evidence="5" id="KW-0325">Glycoprotein</keyword>
<dbReference type="RefSeq" id="XP_060034342.1">
    <property type="nucleotide sequence ID" value="XM_060178359.1"/>
</dbReference>
<dbReference type="Pfam" id="PF00084">
    <property type="entry name" value="Sushi"/>
    <property type="match status" value="4"/>
</dbReference>
<feature type="signal peptide" evidence="8">
    <location>
        <begin position="1"/>
        <end position="32"/>
    </location>
</feature>
<keyword evidence="1 6" id="KW-0768">Sushi</keyword>
<evidence type="ECO:0000256" key="3">
    <source>
        <dbReference type="ARBA" id="ARBA00022737"/>
    </source>
</evidence>
<dbReference type="PANTHER" id="PTHR46393">
    <property type="entry name" value="SUSHI DOMAIN-CONTAINING PROTEIN"/>
    <property type="match status" value="1"/>
</dbReference>
<evidence type="ECO:0000256" key="5">
    <source>
        <dbReference type="ARBA" id="ARBA00023180"/>
    </source>
</evidence>
<dbReference type="Proteomes" id="UP001652624">
    <property type="component" value="Chromosome 19"/>
</dbReference>
<evidence type="ECO:0000256" key="6">
    <source>
        <dbReference type="PROSITE-ProRule" id="PRU00302"/>
    </source>
</evidence>
<keyword evidence="2 8" id="KW-0732">Signal</keyword>
<evidence type="ECO:0000256" key="2">
    <source>
        <dbReference type="ARBA" id="ARBA00022729"/>
    </source>
</evidence>